<dbReference type="Gene3D" id="3.90.550.10">
    <property type="entry name" value="Spore Coat Polysaccharide Biosynthesis Protein SpsA, Chain A"/>
    <property type="match status" value="1"/>
</dbReference>
<dbReference type="PANTHER" id="PTHR13778:SF47">
    <property type="entry name" value="LIPOPOLYSACCHARIDE 1,3-GALACTOSYLTRANSFERASE"/>
    <property type="match status" value="1"/>
</dbReference>
<name>A0ABW1T8I8_9LACO</name>
<dbReference type="InterPro" id="IPR002495">
    <property type="entry name" value="Glyco_trans_8"/>
</dbReference>
<keyword evidence="1" id="KW-0328">Glycosyltransferase</keyword>
<dbReference type="SUPFAM" id="SSF53448">
    <property type="entry name" value="Nucleotide-diphospho-sugar transferases"/>
    <property type="match status" value="1"/>
</dbReference>
<evidence type="ECO:0000313" key="5">
    <source>
        <dbReference type="Proteomes" id="UP001596190"/>
    </source>
</evidence>
<evidence type="ECO:0000313" key="4">
    <source>
        <dbReference type="EMBL" id="MFC6253865.1"/>
    </source>
</evidence>
<reference evidence="5" key="1">
    <citation type="journal article" date="2019" name="Int. J. Syst. Evol. Microbiol.">
        <title>The Global Catalogue of Microorganisms (GCM) 10K type strain sequencing project: providing services to taxonomists for standard genome sequencing and annotation.</title>
        <authorList>
            <consortium name="The Broad Institute Genomics Platform"/>
            <consortium name="The Broad Institute Genome Sequencing Center for Infectious Disease"/>
            <person name="Wu L."/>
            <person name="Ma J."/>
        </authorList>
    </citation>
    <scope>NUCLEOTIDE SEQUENCE [LARGE SCALE GENOMIC DNA]</scope>
    <source>
        <strain evidence="5">CCM 8950</strain>
    </source>
</reference>
<evidence type="ECO:0000256" key="1">
    <source>
        <dbReference type="ARBA" id="ARBA00022676"/>
    </source>
</evidence>
<keyword evidence="3" id="KW-0479">Metal-binding</keyword>
<comment type="caution">
    <text evidence="4">The sequence shown here is derived from an EMBL/GenBank/DDBJ whole genome shotgun (WGS) entry which is preliminary data.</text>
</comment>
<evidence type="ECO:0000256" key="2">
    <source>
        <dbReference type="ARBA" id="ARBA00022679"/>
    </source>
</evidence>
<dbReference type="EMBL" id="JBHSSA010000037">
    <property type="protein sequence ID" value="MFC6253865.1"/>
    <property type="molecule type" value="Genomic_DNA"/>
</dbReference>
<gene>
    <name evidence="4" type="ORF">ACFP1H_04635</name>
</gene>
<dbReference type="InterPro" id="IPR050748">
    <property type="entry name" value="Glycosyltrans_8_dom-fam"/>
</dbReference>
<dbReference type="PANTHER" id="PTHR13778">
    <property type="entry name" value="GLYCOSYLTRANSFERASE 8 DOMAIN-CONTAINING PROTEIN"/>
    <property type="match status" value="1"/>
</dbReference>
<keyword evidence="5" id="KW-1185">Reference proteome</keyword>
<sequence length="314" mass="35566">MKIPIFYAINDQYASLLSVSLQSLADHASPKNQYQITVLYQTLSAENQQKLSSVATDNVHIHFSALDDQFSKLFEKDHNLLLADIRTLTIYYRLFIAAMFPNYQKAIYLDADTLVMQDIAGLYQIDLGQHAIGAVTDQLLAIDPDLSAYPAQVVGVNAANYVNSGVLLLDLAKLRQQKFSQRFLALLQQYHFKLIAADQDYLNAMAKDKITFLPVKWNDQTTVPFDENGDVGLVHYNLFRKPWHYLDVPCHQTFWKTADRTPYAQDLHDTLAQYDDKDTSADDVKHQSLVNTANQLFKEKVTLKTVLSQGAASL</sequence>
<proteinExistence type="predicted"/>
<organism evidence="4 5">
    <name type="scientific">Secundilactobacillus hailunensis</name>
    <dbReference type="NCBI Taxonomy" id="2559923"/>
    <lineage>
        <taxon>Bacteria</taxon>
        <taxon>Bacillati</taxon>
        <taxon>Bacillota</taxon>
        <taxon>Bacilli</taxon>
        <taxon>Lactobacillales</taxon>
        <taxon>Lactobacillaceae</taxon>
        <taxon>Secundilactobacillus</taxon>
    </lineage>
</organism>
<dbReference type="InterPro" id="IPR029044">
    <property type="entry name" value="Nucleotide-diphossugar_trans"/>
</dbReference>
<accession>A0ABW1T8I8</accession>
<protein>
    <submittedName>
        <fullName evidence="4">Glycosyltransferase family 8 protein</fullName>
    </submittedName>
</protein>
<dbReference type="Proteomes" id="UP001596190">
    <property type="component" value="Unassembled WGS sequence"/>
</dbReference>
<keyword evidence="2" id="KW-0808">Transferase</keyword>
<evidence type="ECO:0000256" key="3">
    <source>
        <dbReference type="ARBA" id="ARBA00022723"/>
    </source>
</evidence>
<dbReference type="CDD" id="cd04194">
    <property type="entry name" value="GT8_A4GalT_like"/>
    <property type="match status" value="1"/>
</dbReference>
<dbReference type="Pfam" id="PF01501">
    <property type="entry name" value="Glyco_transf_8"/>
    <property type="match status" value="1"/>
</dbReference>
<dbReference type="RefSeq" id="WP_137630019.1">
    <property type="nucleotide sequence ID" value="NZ_BJDO01000003.1"/>
</dbReference>